<feature type="transmembrane region" description="Helical" evidence="1">
    <location>
        <begin position="12"/>
        <end position="31"/>
    </location>
</feature>
<evidence type="ECO:0000313" key="3">
    <source>
        <dbReference type="Proteomes" id="UP000640583"/>
    </source>
</evidence>
<organism evidence="2 3">
    <name type="scientific">Halocynthiibacter styelae</name>
    <dbReference type="NCBI Taxonomy" id="2761955"/>
    <lineage>
        <taxon>Bacteria</taxon>
        <taxon>Pseudomonadati</taxon>
        <taxon>Pseudomonadota</taxon>
        <taxon>Alphaproteobacteria</taxon>
        <taxon>Rhodobacterales</taxon>
        <taxon>Paracoccaceae</taxon>
        <taxon>Halocynthiibacter</taxon>
    </lineage>
</organism>
<protein>
    <submittedName>
        <fullName evidence="2">Rod shape-determining protein MreD</fullName>
    </submittedName>
</protein>
<dbReference type="AlphaFoldDB" id="A0A8J7IED1"/>
<feature type="transmembrane region" description="Helical" evidence="1">
    <location>
        <begin position="105"/>
        <end position="124"/>
    </location>
</feature>
<feature type="transmembrane region" description="Helical" evidence="1">
    <location>
        <begin position="144"/>
        <end position="162"/>
    </location>
</feature>
<comment type="caution">
    <text evidence="2">The sequence shown here is derived from an EMBL/GenBank/DDBJ whole genome shotgun (WGS) entry which is preliminary data.</text>
</comment>
<accession>A0A8J7IED1</accession>
<reference evidence="2" key="1">
    <citation type="submission" date="2020-10" db="EMBL/GenBank/DDBJ databases">
        <title>Paenihalocynthiibacter styelae gen. nov., sp. nov., isolated from stalked sea squirt Styela clava.</title>
        <authorList>
            <person name="Kim Y.-O."/>
            <person name="Yoon J.-H."/>
        </authorList>
    </citation>
    <scope>NUCLEOTIDE SEQUENCE</scope>
    <source>
        <strain evidence="2">MYP1-1</strain>
    </source>
</reference>
<name>A0A8J7IED1_9RHOB</name>
<keyword evidence="1" id="KW-0812">Transmembrane</keyword>
<dbReference type="EMBL" id="JADCKQ010000021">
    <property type="protein sequence ID" value="MBI1495493.1"/>
    <property type="molecule type" value="Genomic_DNA"/>
</dbReference>
<evidence type="ECO:0000256" key="1">
    <source>
        <dbReference type="SAM" id="Phobius"/>
    </source>
</evidence>
<proteinExistence type="predicted"/>
<dbReference type="RefSeq" id="WP_228850188.1">
    <property type="nucleotide sequence ID" value="NZ_JADCKQ010000021.1"/>
</dbReference>
<keyword evidence="3" id="KW-1185">Reference proteome</keyword>
<gene>
    <name evidence="2" type="ORF">H1D41_17795</name>
</gene>
<keyword evidence="1" id="KW-1133">Transmembrane helix</keyword>
<dbReference type="Proteomes" id="UP000640583">
    <property type="component" value="Unassembled WGS sequence"/>
</dbReference>
<sequence length="179" mass="19970">MVDPVSLHLWSWRLLYPLICAVIVFAQLIPLQTTPMDIPPPDLLIALTCAWVVRRPDQVPVVSVALVFFLTDILLQRPPGLGVALMIVATEFLRSRSPFMREFPFLLEWGVVTVVMIALALGVRLPMQMLMLSPPPFDLSAREVLVTTLAYPACAAFCHFVLKVRYLHPGDRESSGGYA</sequence>
<evidence type="ECO:0000313" key="2">
    <source>
        <dbReference type="EMBL" id="MBI1495493.1"/>
    </source>
</evidence>
<keyword evidence="1" id="KW-0472">Membrane</keyword>